<name>A0A846RNW6_9MICC</name>
<organism evidence="2 3">
    <name type="scientific">Arthrobacter pigmenti</name>
    <dbReference type="NCBI Taxonomy" id="271432"/>
    <lineage>
        <taxon>Bacteria</taxon>
        <taxon>Bacillati</taxon>
        <taxon>Actinomycetota</taxon>
        <taxon>Actinomycetes</taxon>
        <taxon>Micrococcales</taxon>
        <taxon>Micrococcaceae</taxon>
        <taxon>Arthrobacter</taxon>
    </lineage>
</organism>
<evidence type="ECO:0000256" key="1">
    <source>
        <dbReference type="SAM" id="Phobius"/>
    </source>
</evidence>
<sequence length="29" mass="3098">MLIRLSALFIVFCGVFAGLLFLASIVGLI</sequence>
<keyword evidence="1" id="KW-1133">Transmembrane helix</keyword>
<gene>
    <name evidence="2" type="ORF">BJ994_000551</name>
</gene>
<proteinExistence type="predicted"/>
<feature type="transmembrane region" description="Helical" evidence="1">
    <location>
        <begin position="7"/>
        <end position="28"/>
    </location>
</feature>
<dbReference type="AlphaFoldDB" id="A0A846RNW6"/>
<dbReference type="Proteomes" id="UP000547458">
    <property type="component" value="Unassembled WGS sequence"/>
</dbReference>
<comment type="caution">
    <text evidence="2">The sequence shown here is derived from an EMBL/GenBank/DDBJ whole genome shotgun (WGS) entry which is preliminary data.</text>
</comment>
<evidence type="ECO:0000313" key="3">
    <source>
        <dbReference type="Proteomes" id="UP000547458"/>
    </source>
</evidence>
<keyword evidence="3" id="KW-1185">Reference proteome</keyword>
<keyword evidence="1" id="KW-0812">Transmembrane</keyword>
<keyword evidence="1" id="KW-0472">Membrane</keyword>
<dbReference type="EMBL" id="JAATJL010000001">
    <property type="protein sequence ID" value="NJC21475.1"/>
    <property type="molecule type" value="Genomic_DNA"/>
</dbReference>
<accession>A0A846RNW6</accession>
<protein>
    <submittedName>
        <fullName evidence="2">Uncharacterized protein</fullName>
    </submittedName>
</protein>
<reference evidence="2 3" key="1">
    <citation type="submission" date="2020-03" db="EMBL/GenBank/DDBJ databases">
        <title>Sequencing the genomes of 1000 actinobacteria strains.</title>
        <authorList>
            <person name="Klenk H.-P."/>
        </authorList>
    </citation>
    <scope>NUCLEOTIDE SEQUENCE [LARGE SCALE GENOMIC DNA]</scope>
    <source>
        <strain evidence="2 3">DSM 16403</strain>
    </source>
</reference>
<evidence type="ECO:0000313" key="2">
    <source>
        <dbReference type="EMBL" id="NJC21475.1"/>
    </source>
</evidence>